<keyword evidence="2 5" id="KW-0812">Transmembrane</keyword>
<accession>A0ABW7ZX95</accession>
<evidence type="ECO:0000313" key="7">
    <source>
        <dbReference type="EMBL" id="MFI7439164.1"/>
    </source>
</evidence>
<dbReference type="Pfam" id="PF07291">
    <property type="entry name" value="MauE"/>
    <property type="match status" value="1"/>
</dbReference>
<dbReference type="EMBL" id="JBITMB010000001">
    <property type="protein sequence ID" value="MFI7439164.1"/>
    <property type="molecule type" value="Genomic_DNA"/>
</dbReference>
<evidence type="ECO:0000256" key="4">
    <source>
        <dbReference type="ARBA" id="ARBA00023136"/>
    </source>
</evidence>
<sequence>MQYLSCGVTFLVGVVFAVSTVSRLGRPGQWRDFVESTRRLLGAFLPSGAASGAVARLVAPAVTAAEAAVVVLLVPARAVALTLAALLLTAFGVAIALALRRGVATACRCFGGSAELSPWHLARNALLLAATGTGLLAAPAAPGSADLGALLVAAAAALVAGMVLVRLDDVGELFGPGLSRHTPVGGRSGSHVEGSM</sequence>
<evidence type="ECO:0000259" key="6">
    <source>
        <dbReference type="Pfam" id="PF07291"/>
    </source>
</evidence>
<feature type="transmembrane region" description="Helical" evidence="5">
    <location>
        <begin position="78"/>
        <end position="100"/>
    </location>
</feature>
<evidence type="ECO:0000313" key="8">
    <source>
        <dbReference type="Proteomes" id="UP001612928"/>
    </source>
</evidence>
<dbReference type="RefSeq" id="WP_397018696.1">
    <property type="nucleotide sequence ID" value="NZ_JBITMB010000001.1"/>
</dbReference>
<dbReference type="Proteomes" id="UP001612928">
    <property type="component" value="Unassembled WGS sequence"/>
</dbReference>
<feature type="transmembrane region" description="Helical" evidence="5">
    <location>
        <begin position="121"/>
        <end position="141"/>
    </location>
</feature>
<comment type="subcellular location">
    <subcellularLocation>
        <location evidence="1">Membrane</location>
        <topology evidence="1">Multi-pass membrane protein</topology>
    </subcellularLocation>
</comment>
<keyword evidence="4 5" id="KW-0472">Membrane</keyword>
<feature type="domain" description="Methylamine utilisation protein MauE" evidence="6">
    <location>
        <begin position="1"/>
        <end position="136"/>
    </location>
</feature>
<evidence type="ECO:0000256" key="3">
    <source>
        <dbReference type="ARBA" id="ARBA00022989"/>
    </source>
</evidence>
<evidence type="ECO:0000256" key="5">
    <source>
        <dbReference type="SAM" id="Phobius"/>
    </source>
</evidence>
<evidence type="ECO:0000256" key="1">
    <source>
        <dbReference type="ARBA" id="ARBA00004141"/>
    </source>
</evidence>
<keyword evidence="3 5" id="KW-1133">Transmembrane helix</keyword>
<keyword evidence="8" id="KW-1185">Reference proteome</keyword>
<feature type="transmembrane region" description="Helical" evidence="5">
    <location>
        <begin position="147"/>
        <end position="165"/>
    </location>
</feature>
<reference evidence="7 8" key="1">
    <citation type="submission" date="2024-10" db="EMBL/GenBank/DDBJ databases">
        <title>The Natural Products Discovery Center: Release of the First 8490 Sequenced Strains for Exploring Actinobacteria Biosynthetic Diversity.</title>
        <authorList>
            <person name="Kalkreuter E."/>
            <person name="Kautsar S.A."/>
            <person name="Yang D."/>
            <person name="Bader C.D."/>
            <person name="Teijaro C.N."/>
            <person name="Fluegel L."/>
            <person name="Davis C.M."/>
            <person name="Simpson J.R."/>
            <person name="Lauterbach L."/>
            <person name="Steele A.D."/>
            <person name="Gui C."/>
            <person name="Meng S."/>
            <person name="Li G."/>
            <person name="Viehrig K."/>
            <person name="Ye F."/>
            <person name="Su P."/>
            <person name="Kiefer A.F."/>
            <person name="Nichols A."/>
            <person name="Cepeda A.J."/>
            <person name="Yan W."/>
            <person name="Fan B."/>
            <person name="Jiang Y."/>
            <person name="Adhikari A."/>
            <person name="Zheng C.-J."/>
            <person name="Schuster L."/>
            <person name="Cowan T.M."/>
            <person name="Smanski M.J."/>
            <person name="Chevrette M.G."/>
            <person name="De Carvalho L.P.S."/>
            <person name="Shen B."/>
        </authorList>
    </citation>
    <scope>NUCLEOTIDE SEQUENCE [LARGE SCALE GENOMIC DNA]</scope>
    <source>
        <strain evidence="7 8">NPDC049503</strain>
    </source>
</reference>
<evidence type="ECO:0000256" key="2">
    <source>
        <dbReference type="ARBA" id="ARBA00022692"/>
    </source>
</evidence>
<organism evidence="7 8">
    <name type="scientific">Nonomuraea indica</name>
    <dbReference type="NCBI Taxonomy" id="1581193"/>
    <lineage>
        <taxon>Bacteria</taxon>
        <taxon>Bacillati</taxon>
        <taxon>Actinomycetota</taxon>
        <taxon>Actinomycetes</taxon>
        <taxon>Streptosporangiales</taxon>
        <taxon>Streptosporangiaceae</taxon>
        <taxon>Nonomuraea</taxon>
    </lineage>
</organism>
<comment type="caution">
    <text evidence="7">The sequence shown here is derived from an EMBL/GenBank/DDBJ whole genome shotgun (WGS) entry which is preliminary data.</text>
</comment>
<proteinExistence type="predicted"/>
<dbReference type="InterPro" id="IPR009908">
    <property type="entry name" value="Methylamine_util_MauE"/>
</dbReference>
<name>A0ABW7ZX95_9ACTN</name>
<gene>
    <name evidence="7" type="ORF">ACIBP5_04280</name>
</gene>
<protein>
    <submittedName>
        <fullName evidence="7">MauE/DoxX family redox-associated membrane protein</fullName>
    </submittedName>
</protein>